<evidence type="ECO:0000256" key="9">
    <source>
        <dbReference type="ARBA" id="ARBA00023136"/>
    </source>
</evidence>
<sequence>MSNIFERASKNMIKRLGGKDMRPVTCALDANKFRQFSIILKRSRFLIGEGPDDIPVGYSLMQILEPSSSVPDSVISGPLSTVDFEVKKLTADVGINVGVEVSVSGGVTRSHGSTLEIQSVSIPNCNLEILQNRKLLDQEPSFLSICRRRGDNLYVVTEAVELTKDTVLCDNSSVALSGKVSIPQVTSVKGEGQGQGQRETTMRVLQGTVMAYRKKKLVIKDKYCSVLVIDDTKQRTFQYEQPTLRSAEMTKHHFQCSPRSICVEAPEELRREIYKMEFSPILPIGRIEEPFGKGFRLLEEEVSENVKALAWVSKDGRDVMFHSILAMLADREALQKLMDMLEMENFSHLDGPGGKILDELRQGSSPPWINLENLIFYLLEVLLVLSDAQFVLLVQSVEKRILFQQRELVRSILEPNFKYPWHIPFTLPAELLSPLQGEGLRITYALLEGCGLEMELGSPRSTWHLEAKMPLSALYAALSLLLQLAKDWQRVSPGPGPAHSVRTLGRPGRSRCSHFLPGTLIHVETGVGRDLRECSRVMEMLR</sequence>
<dbReference type="GO" id="GO:0070269">
    <property type="term" value="P:pyroptotic inflammatory response"/>
    <property type="evidence" value="ECO:0007669"/>
    <property type="project" value="TreeGrafter"/>
</dbReference>
<dbReference type="RefSeq" id="XP_013376750.1">
    <property type="nucleotide sequence ID" value="XM_013521296.1"/>
</dbReference>
<evidence type="ECO:0000313" key="16">
    <source>
        <dbReference type="Proteomes" id="UP000694398"/>
    </source>
</evidence>
<dbReference type="GO" id="GO:0005546">
    <property type="term" value="F:phosphatidylinositol-4,5-bisphosphate binding"/>
    <property type="evidence" value="ECO:0007669"/>
    <property type="project" value="TreeGrafter"/>
</dbReference>
<dbReference type="GeneTree" id="ENSGT00950000183140"/>
<evidence type="ECO:0000256" key="5">
    <source>
        <dbReference type="ARBA" id="ARBA00022475"/>
    </source>
</evidence>
<name>A0A8C2YIM9_CHILA</name>
<evidence type="ECO:0000259" key="13">
    <source>
        <dbReference type="Pfam" id="PF04598"/>
    </source>
</evidence>
<keyword evidence="9" id="KW-0472">Membrane</keyword>
<dbReference type="InterPro" id="IPR041263">
    <property type="entry name" value="Gasdermin_PUB"/>
</dbReference>
<comment type="similarity">
    <text evidence="3">Belongs to the gasdermin family.</text>
</comment>
<evidence type="ECO:0000256" key="6">
    <source>
        <dbReference type="ARBA" id="ARBA00022490"/>
    </source>
</evidence>
<keyword evidence="16" id="KW-1185">Reference proteome</keyword>
<feature type="domain" description="Gasdermin PUB" evidence="14">
    <location>
        <begin position="295"/>
        <end position="460"/>
    </location>
</feature>
<feature type="domain" description="Gasdermin pore forming" evidence="13">
    <location>
        <begin position="5"/>
        <end position="238"/>
    </location>
</feature>
<protein>
    <recommendedName>
        <fullName evidence="17">Gasdermin-C</fullName>
    </recommendedName>
</protein>
<dbReference type="Pfam" id="PF04598">
    <property type="entry name" value="Gasdermin"/>
    <property type="match status" value="1"/>
</dbReference>
<keyword evidence="4" id="KW-1134">Transmembrane beta strand</keyword>
<dbReference type="GO" id="GO:0005829">
    <property type="term" value="C:cytosol"/>
    <property type="evidence" value="ECO:0007669"/>
    <property type="project" value="UniProtKB-SubCell"/>
</dbReference>
<reference evidence="15" key="2">
    <citation type="submission" date="2025-09" db="UniProtKB">
        <authorList>
            <consortium name="Ensembl"/>
        </authorList>
    </citation>
    <scope>IDENTIFICATION</scope>
</reference>
<dbReference type="GeneID" id="102029720"/>
<keyword evidence="5" id="KW-1003">Cell membrane</keyword>
<reference evidence="15" key="1">
    <citation type="submission" date="2025-08" db="UniProtKB">
        <authorList>
            <consortium name="Ensembl"/>
        </authorList>
    </citation>
    <scope>IDENTIFICATION</scope>
</reference>
<evidence type="ECO:0000256" key="1">
    <source>
        <dbReference type="ARBA" id="ARBA00004514"/>
    </source>
</evidence>
<evidence type="ECO:0000313" key="15">
    <source>
        <dbReference type="Ensembl" id="ENSCLAP00000001438.1"/>
    </source>
</evidence>
<evidence type="ECO:0000256" key="3">
    <source>
        <dbReference type="ARBA" id="ARBA00009279"/>
    </source>
</evidence>
<keyword evidence="6" id="KW-0963">Cytoplasm</keyword>
<evidence type="ECO:0000259" key="14">
    <source>
        <dbReference type="Pfam" id="PF17708"/>
    </source>
</evidence>
<dbReference type="InterPro" id="IPR040460">
    <property type="entry name" value="Gasdermin_pore"/>
</dbReference>
<dbReference type="PANTHER" id="PTHR16399">
    <property type="entry name" value="GASDERMIN"/>
    <property type="match status" value="1"/>
</dbReference>
<organism evidence="15 16">
    <name type="scientific">Chinchilla lanigera</name>
    <name type="common">Long-tailed chinchilla</name>
    <name type="synonym">Chinchilla villidera</name>
    <dbReference type="NCBI Taxonomy" id="34839"/>
    <lineage>
        <taxon>Eukaryota</taxon>
        <taxon>Metazoa</taxon>
        <taxon>Chordata</taxon>
        <taxon>Craniata</taxon>
        <taxon>Vertebrata</taxon>
        <taxon>Euteleostomi</taxon>
        <taxon>Mammalia</taxon>
        <taxon>Eutheria</taxon>
        <taxon>Euarchontoglires</taxon>
        <taxon>Glires</taxon>
        <taxon>Rodentia</taxon>
        <taxon>Hystricomorpha</taxon>
        <taxon>Chinchillidae</taxon>
        <taxon>Chinchilla</taxon>
    </lineage>
</organism>
<comment type="subcellular location">
    <subcellularLocation>
        <location evidence="2">Cell membrane</location>
        <topology evidence="2">Multi-pass membrane protein</topology>
    </subcellularLocation>
    <subcellularLocation>
        <location evidence="1">Cytoplasm</location>
        <location evidence="1">Cytosol</location>
    </subcellularLocation>
</comment>
<dbReference type="GO" id="GO:0001786">
    <property type="term" value="F:phosphatidylserine binding"/>
    <property type="evidence" value="ECO:0007669"/>
    <property type="project" value="TreeGrafter"/>
</dbReference>
<dbReference type="PANTHER" id="PTHR16399:SF21">
    <property type="entry name" value="GASDERMIN-C"/>
    <property type="match status" value="1"/>
</dbReference>
<evidence type="ECO:0000256" key="2">
    <source>
        <dbReference type="ARBA" id="ARBA00004651"/>
    </source>
</evidence>
<comment type="subunit">
    <text evidence="12">Homooligomer; homooligomeric ring-shaped pore complex containing 27-28 subunits when inserted in the membrane.</text>
</comment>
<keyword evidence="10" id="KW-0564">Palmitate</keyword>
<evidence type="ECO:0000256" key="10">
    <source>
        <dbReference type="ARBA" id="ARBA00023139"/>
    </source>
</evidence>
<keyword evidence="8" id="KW-0812">Transmembrane</keyword>
<dbReference type="CTD" id="56169"/>
<evidence type="ECO:0000256" key="11">
    <source>
        <dbReference type="ARBA" id="ARBA00023288"/>
    </source>
</evidence>
<proteinExistence type="inferred from homology"/>
<keyword evidence="11" id="KW-0449">Lipoprotein</keyword>
<dbReference type="GO" id="GO:0005886">
    <property type="term" value="C:plasma membrane"/>
    <property type="evidence" value="ECO:0007669"/>
    <property type="project" value="UniProtKB-SubCell"/>
</dbReference>
<dbReference type="GO" id="GO:0012501">
    <property type="term" value="P:programmed cell death"/>
    <property type="evidence" value="ECO:0007669"/>
    <property type="project" value="UniProtKB-KW"/>
</dbReference>
<accession>A0A8C2YIM9</accession>
<dbReference type="AlphaFoldDB" id="A0A8C2YIM9"/>
<dbReference type="Proteomes" id="UP000694398">
    <property type="component" value="Unassembled WGS sequence"/>
</dbReference>
<dbReference type="GO" id="GO:0042742">
    <property type="term" value="P:defense response to bacterium"/>
    <property type="evidence" value="ECO:0007669"/>
    <property type="project" value="TreeGrafter"/>
</dbReference>
<evidence type="ECO:0000256" key="8">
    <source>
        <dbReference type="ARBA" id="ARBA00022692"/>
    </source>
</evidence>
<evidence type="ECO:0000256" key="7">
    <source>
        <dbReference type="ARBA" id="ARBA00022590"/>
    </source>
</evidence>
<keyword evidence="7" id="KW-1210">Necrosis</keyword>
<dbReference type="Ensembl" id="ENSCLAT00000001481.1">
    <property type="protein sequence ID" value="ENSCLAP00000001438.1"/>
    <property type="gene ID" value="ENSCLAG00000001086.1"/>
</dbReference>
<evidence type="ECO:0000256" key="12">
    <source>
        <dbReference type="ARBA" id="ARBA00038764"/>
    </source>
</evidence>
<dbReference type="GO" id="GO:0070273">
    <property type="term" value="F:phosphatidylinositol-4-phosphate binding"/>
    <property type="evidence" value="ECO:0007669"/>
    <property type="project" value="TreeGrafter"/>
</dbReference>
<dbReference type="OrthoDB" id="9836623at2759"/>
<dbReference type="InterPro" id="IPR007677">
    <property type="entry name" value="Gasdermin"/>
</dbReference>
<evidence type="ECO:0000256" key="4">
    <source>
        <dbReference type="ARBA" id="ARBA00022452"/>
    </source>
</evidence>
<gene>
    <name evidence="15" type="primary">Gsdmc</name>
</gene>
<dbReference type="Pfam" id="PF17708">
    <property type="entry name" value="Gasdermin_C"/>
    <property type="match status" value="1"/>
</dbReference>
<evidence type="ECO:0008006" key="17">
    <source>
        <dbReference type="Google" id="ProtNLM"/>
    </source>
</evidence>